<dbReference type="Pfam" id="PF12838">
    <property type="entry name" value="Fer4_7"/>
    <property type="match status" value="1"/>
</dbReference>
<dbReference type="Gene3D" id="3.30.70.20">
    <property type="match status" value="1"/>
</dbReference>
<sequence length="370" mass="40693">MSTVSIVKCDSYDQDILDEKVKEACISASMPNASGKTVLLKPNILSDAKQDKCITTNPAVVRAMIHLLKEQGAKEILVGDSPGLQGPSFSAKNCGIAQLCKDEQVRWVDFTKNPQTHIIPFTHGRKLQLASVLETVDLVISLPKFKTHQLMYTTGATKNLFGLVPGLYKSPCHVLYPTRESFASLIVGILATVKPAFALMDGIMGMEGAGPANGIQRKVGYLLASKDLIALDYSQAQIMGYDPMTIPIVKEGIKRDLGNCPPTYPLLDASDLVIKDFLRLEQQEKTKFFGSLVAPFLPRKFKKQQAVRDRQAPTFLPDPCIQCKRCVEICPVEALSLVDKHIEIDTSLCVRCYCCHEICPANAISIEHAK</sequence>
<dbReference type="GO" id="GO:0051539">
    <property type="term" value="F:4 iron, 4 sulfur cluster binding"/>
    <property type="evidence" value="ECO:0007669"/>
    <property type="project" value="UniProtKB-KW"/>
</dbReference>
<protein>
    <recommendedName>
        <fullName evidence="5">4Fe-4S ferredoxin-type domain-containing protein</fullName>
    </recommendedName>
</protein>
<dbReference type="InterPro" id="IPR007160">
    <property type="entry name" value="DUF362"/>
</dbReference>
<proteinExistence type="predicted"/>
<dbReference type="InterPro" id="IPR017900">
    <property type="entry name" value="4Fe4S_Fe_S_CS"/>
</dbReference>
<dbReference type="PANTHER" id="PTHR24960">
    <property type="entry name" value="PHOTOSYSTEM I IRON-SULFUR CENTER-RELATED"/>
    <property type="match status" value="1"/>
</dbReference>
<dbReference type="PROSITE" id="PS51379">
    <property type="entry name" value="4FE4S_FER_2"/>
    <property type="match status" value="2"/>
</dbReference>
<evidence type="ECO:0000256" key="4">
    <source>
        <dbReference type="ARBA" id="ARBA00023014"/>
    </source>
</evidence>
<dbReference type="eggNOG" id="COG1143">
    <property type="taxonomic scope" value="Bacteria"/>
</dbReference>
<evidence type="ECO:0000259" key="5">
    <source>
        <dbReference type="PROSITE" id="PS51379"/>
    </source>
</evidence>
<evidence type="ECO:0000256" key="2">
    <source>
        <dbReference type="ARBA" id="ARBA00022723"/>
    </source>
</evidence>
<dbReference type="InterPro" id="IPR050157">
    <property type="entry name" value="PSI_iron-sulfur_center"/>
</dbReference>
<reference evidence="6 7" key="1">
    <citation type="submission" date="2011-11" db="EMBL/GenBank/DDBJ databases">
        <title>Complete sequence of Spirochaeta sp. grapes.</title>
        <authorList>
            <consortium name="US DOE Joint Genome Institute"/>
            <person name="Lucas S."/>
            <person name="Han J."/>
            <person name="Lapidus A."/>
            <person name="Cheng J.-F."/>
            <person name="Goodwin L."/>
            <person name="Pitluck S."/>
            <person name="Peters L."/>
            <person name="Ovchinnikova G."/>
            <person name="Munk A.C."/>
            <person name="Detter J.C."/>
            <person name="Han C."/>
            <person name="Tapia R."/>
            <person name="Land M."/>
            <person name="Hauser L."/>
            <person name="Kyrpides N."/>
            <person name="Ivanova N."/>
            <person name="Pagani I."/>
            <person name="Ritalahtilisa K."/>
            <person name="Loeffler F."/>
            <person name="Woyke T."/>
        </authorList>
    </citation>
    <scope>NUCLEOTIDE SEQUENCE [LARGE SCALE GENOMIC DNA]</scope>
    <source>
        <strain evidence="7">ATCC BAA-1885 / DSM 22778 / Grapes</strain>
    </source>
</reference>
<evidence type="ECO:0000313" key="6">
    <source>
        <dbReference type="EMBL" id="AEV28532.1"/>
    </source>
</evidence>
<dbReference type="STRING" id="158190.SpiGrapes_0691"/>
<feature type="domain" description="4Fe-4S ferredoxin-type" evidence="5">
    <location>
        <begin position="341"/>
        <end position="369"/>
    </location>
</feature>
<keyword evidence="3" id="KW-0408">Iron</keyword>
<accession>G8QY27</accession>
<keyword evidence="4" id="KW-0411">Iron-sulfur</keyword>
<dbReference type="eggNOG" id="COG2006">
    <property type="taxonomic scope" value="Bacteria"/>
</dbReference>
<keyword evidence="2" id="KW-0479">Metal-binding</keyword>
<evidence type="ECO:0000256" key="3">
    <source>
        <dbReference type="ARBA" id="ARBA00023004"/>
    </source>
</evidence>
<dbReference type="SUPFAM" id="SSF54862">
    <property type="entry name" value="4Fe-4S ferredoxins"/>
    <property type="match status" value="1"/>
</dbReference>
<dbReference type="HOGENOM" id="CLU_058393_1_0_12"/>
<gene>
    <name evidence="6" type="ordered locus">SpiGrapes_0691</name>
</gene>
<dbReference type="AlphaFoldDB" id="G8QY27"/>
<dbReference type="EMBL" id="CP003155">
    <property type="protein sequence ID" value="AEV28532.1"/>
    <property type="molecule type" value="Genomic_DNA"/>
</dbReference>
<evidence type="ECO:0000256" key="1">
    <source>
        <dbReference type="ARBA" id="ARBA00022485"/>
    </source>
</evidence>
<dbReference type="InterPro" id="IPR017896">
    <property type="entry name" value="4Fe4S_Fe-S-bd"/>
</dbReference>
<dbReference type="OrthoDB" id="9807879at2"/>
<feature type="domain" description="4Fe-4S ferredoxin-type" evidence="5">
    <location>
        <begin position="311"/>
        <end position="340"/>
    </location>
</feature>
<organism evidence="6 7">
    <name type="scientific">Sphaerochaeta pleomorpha (strain ATCC BAA-1885 / DSM 22778 / Grapes)</name>
    <dbReference type="NCBI Taxonomy" id="158190"/>
    <lineage>
        <taxon>Bacteria</taxon>
        <taxon>Pseudomonadati</taxon>
        <taxon>Spirochaetota</taxon>
        <taxon>Spirochaetia</taxon>
        <taxon>Spirochaetales</taxon>
        <taxon>Sphaerochaetaceae</taxon>
        <taxon>Sphaerochaeta</taxon>
    </lineage>
</organism>
<dbReference type="PANTHER" id="PTHR24960:SF79">
    <property type="entry name" value="PHOTOSYSTEM I IRON-SULFUR CENTER"/>
    <property type="match status" value="1"/>
</dbReference>
<dbReference type="KEGG" id="sgp:SpiGrapes_0691"/>
<dbReference type="Proteomes" id="UP000005632">
    <property type="component" value="Chromosome"/>
</dbReference>
<name>G8QY27_SPHPG</name>
<keyword evidence="1" id="KW-0004">4Fe-4S</keyword>
<dbReference type="GO" id="GO:0046872">
    <property type="term" value="F:metal ion binding"/>
    <property type="evidence" value="ECO:0007669"/>
    <property type="project" value="UniProtKB-KW"/>
</dbReference>
<dbReference type="PROSITE" id="PS00198">
    <property type="entry name" value="4FE4S_FER_1"/>
    <property type="match status" value="1"/>
</dbReference>
<evidence type="ECO:0000313" key="7">
    <source>
        <dbReference type="Proteomes" id="UP000005632"/>
    </source>
</evidence>
<dbReference type="Pfam" id="PF04015">
    <property type="entry name" value="DUF362"/>
    <property type="match status" value="1"/>
</dbReference>
<keyword evidence="7" id="KW-1185">Reference proteome</keyword>
<dbReference type="RefSeq" id="WP_014269381.1">
    <property type="nucleotide sequence ID" value="NC_016633.1"/>
</dbReference>